<evidence type="ECO:0000313" key="3">
    <source>
        <dbReference type="Proteomes" id="UP001153076"/>
    </source>
</evidence>
<protein>
    <submittedName>
        <fullName evidence="2">Uncharacterized protein</fullName>
    </submittedName>
</protein>
<feature type="region of interest" description="Disordered" evidence="1">
    <location>
        <begin position="59"/>
        <end position="93"/>
    </location>
</feature>
<sequence>MDTVKSLMSTMADTITRQVSEPVKKAMDAAAGPCRGAPHLPEGKPSLRLIEHGREVMRSDTSAGLPLGRQGGRAAEEPQERTPAPPPSRDEECSTEIVTTIAGGYTEEITWMAWKAQLRSAQQLLAVDFLVVDVPTAYNAIIGRLTLYKVKAVVAPYLLLLQFEVDDGNIGELCGDQRTAWECHLVSIKALIERTRERGTSGPSHAGKRAKVGPATPIPETLVIHTLASSEPPRPHPEVMDAVDHLPPGDGRPEHTVQLGQDISAEGWQ</sequence>
<reference evidence="2" key="1">
    <citation type="submission" date="2022-04" db="EMBL/GenBank/DDBJ databases">
        <title>Carnegiea gigantea Genome sequencing and assembly v2.</title>
        <authorList>
            <person name="Copetti D."/>
            <person name="Sanderson M.J."/>
            <person name="Burquez A."/>
            <person name="Wojciechowski M.F."/>
        </authorList>
    </citation>
    <scope>NUCLEOTIDE SEQUENCE</scope>
    <source>
        <strain evidence="2">SGP5-SGP5p</strain>
        <tissue evidence="2">Aerial part</tissue>
    </source>
</reference>
<gene>
    <name evidence="2" type="ORF">Cgig2_021472</name>
</gene>
<dbReference type="AlphaFoldDB" id="A0A9Q1GGB6"/>
<dbReference type="OrthoDB" id="1746852at2759"/>
<evidence type="ECO:0000256" key="1">
    <source>
        <dbReference type="SAM" id="MobiDB-lite"/>
    </source>
</evidence>
<feature type="region of interest" description="Disordered" evidence="1">
    <location>
        <begin position="228"/>
        <end position="269"/>
    </location>
</feature>
<accession>A0A9Q1GGB6</accession>
<organism evidence="2 3">
    <name type="scientific">Carnegiea gigantea</name>
    <dbReference type="NCBI Taxonomy" id="171969"/>
    <lineage>
        <taxon>Eukaryota</taxon>
        <taxon>Viridiplantae</taxon>
        <taxon>Streptophyta</taxon>
        <taxon>Embryophyta</taxon>
        <taxon>Tracheophyta</taxon>
        <taxon>Spermatophyta</taxon>
        <taxon>Magnoliopsida</taxon>
        <taxon>eudicotyledons</taxon>
        <taxon>Gunneridae</taxon>
        <taxon>Pentapetalae</taxon>
        <taxon>Caryophyllales</taxon>
        <taxon>Cactineae</taxon>
        <taxon>Cactaceae</taxon>
        <taxon>Cactoideae</taxon>
        <taxon>Echinocereeae</taxon>
        <taxon>Carnegiea</taxon>
    </lineage>
</organism>
<evidence type="ECO:0000313" key="2">
    <source>
        <dbReference type="EMBL" id="KAJ8420172.1"/>
    </source>
</evidence>
<proteinExistence type="predicted"/>
<feature type="compositionally biased region" description="Basic and acidic residues" evidence="1">
    <location>
        <begin position="233"/>
        <end position="244"/>
    </location>
</feature>
<dbReference type="EMBL" id="JAKOGI010003778">
    <property type="protein sequence ID" value="KAJ8420172.1"/>
    <property type="molecule type" value="Genomic_DNA"/>
</dbReference>
<keyword evidence="3" id="KW-1185">Reference proteome</keyword>
<comment type="caution">
    <text evidence="2">The sequence shown here is derived from an EMBL/GenBank/DDBJ whole genome shotgun (WGS) entry which is preliminary data.</text>
</comment>
<dbReference type="Proteomes" id="UP001153076">
    <property type="component" value="Unassembled WGS sequence"/>
</dbReference>
<name>A0A9Q1GGB6_9CARY</name>